<organism evidence="2 3">
    <name type="scientific">Rahnella victoriana</name>
    <dbReference type="NCBI Taxonomy" id="1510570"/>
    <lineage>
        <taxon>Bacteria</taxon>
        <taxon>Pseudomonadati</taxon>
        <taxon>Pseudomonadota</taxon>
        <taxon>Gammaproteobacteria</taxon>
        <taxon>Enterobacterales</taxon>
        <taxon>Yersiniaceae</taxon>
        <taxon>Rahnella</taxon>
    </lineage>
</organism>
<dbReference type="RefSeq" id="WP_195817454.1">
    <property type="nucleotide sequence ID" value="NZ_JADOBH010000002.1"/>
</dbReference>
<dbReference type="Gene3D" id="3.30.450.40">
    <property type="match status" value="1"/>
</dbReference>
<dbReference type="InterPro" id="IPR000160">
    <property type="entry name" value="GGDEF_dom"/>
</dbReference>
<dbReference type="Proteomes" id="UP000600307">
    <property type="component" value="Unassembled WGS sequence"/>
</dbReference>
<dbReference type="NCBIfam" id="TIGR00254">
    <property type="entry name" value="GGDEF"/>
    <property type="match status" value="1"/>
</dbReference>
<dbReference type="InterPro" id="IPR003018">
    <property type="entry name" value="GAF"/>
</dbReference>
<dbReference type="InterPro" id="IPR029787">
    <property type="entry name" value="Nucleotide_cyclase"/>
</dbReference>
<proteinExistence type="predicted"/>
<dbReference type="Gene3D" id="3.30.70.270">
    <property type="match status" value="1"/>
</dbReference>
<dbReference type="PROSITE" id="PS50887">
    <property type="entry name" value="GGDEF"/>
    <property type="match status" value="1"/>
</dbReference>
<comment type="caution">
    <text evidence="2">The sequence shown here is derived from an EMBL/GenBank/DDBJ whole genome shotgun (WGS) entry which is preliminary data.</text>
</comment>
<name>A0ABS0DVW8_9GAMM</name>
<dbReference type="SMART" id="SM00267">
    <property type="entry name" value="GGDEF"/>
    <property type="match status" value="1"/>
</dbReference>
<dbReference type="EMBL" id="JADOBH010000002">
    <property type="protein sequence ID" value="MBF7956784.1"/>
    <property type="molecule type" value="Genomic_DNA"/>
</dbReference>
<gene>
    <name evidence="2" type="ORF">IV431_14590</name>
</gene>
<dbReference type="InterPro" id="IPR043128">
    <property type="entry name" value="Rev_trsase/Diguanyl_cyclase"/>
</dbReference>
<protein>
    <submittedName>
        <fullName evidence="2">Sensor domain-containing diguanylate cyclase</fullName>
    </submittedName>
</protein>
<evidence type="ECO:0000313" key="3">
    <source>
        <dbReference type="Proteomes" id="UP000600307"/>
    </source>
</evidence>
<keyword evidence="3" id="KW-1185">Reference proteome</keyword>
<reference evidence="2 3" key="1">
    <citation type="submission" date="2020-11" db="EMBL/GenBank/DDBJ databases">
        <title>Taxonomic investigation of Rahnella spp.</title>
        <authorList>
            <person name="Lee S.D."/>
        </authorList>
    </citation>
    <scope>NUCLEOTIDE SEQUENCE [LARGE SCALE GENOMIC DNA]</scope>
    <source>
        <strain evidence="2 3">SAP-10</strain>
    </source>
</reference>
<dbReference type="PANTHER" id="PTHR43102:SF2">
    <property type="entry name" value="GAF DOMAIN-CONTAINING PROTEIN"/>
    <property type="match status" value="1"/>
</dbReference>
<dbReference type="CDD" id="cd01949">
    <property type="entry name" value="GGDEF"/>
    <property type="match status" value="1"/>
</dbReference>
<dbReference type="SUPFAM" id="SSF55073">
    <property type="entry name" value="Nucleotide cyclase"/>
    <property type="match status" value="1"/>
</dbReference>
<dbReference type="Pfam" id="PF00990">
    <property type="entry name" value="GGDEF"/>
    <property type="match status" value="1"/>
</dbReference>
<dbReference type="SUPFAM" id="SSF55781">
    <property type="entry name" value="GAF domain-like"/>
    <property type="match status" value="1"/>
</dbReference>
<evidence type="ECO:0000313" key="2">
    <source>
        <dbReference type="EMBL" id="MBF7956784.1"/>
    </source>
</evidence>
<accession>A0ABS0DVW8</accession>
<feature type="domain" description="GGDEF" evidence="1">
    <location>
        <begin position="194"/>
        <end position="325"/>
    </location>
</feature>
<evidence type="ECO:0000259" key="1">
    <source>
        <dbReference type="PROSITE" id="PS50887"/>
    </source>
</evidence>
<sequence>MKTPEIPADEAKRIHALRAYNLLDTLPEERFDRLTRLARRLFDVPIALVSLVDVNRQWFKSCQGLAATETSRDVSFCAHAILQDDILLVPNTLSDERFYDNPLVTGDPGIRFYAGCPLIVPNGSSLGTLCLIDVKPRDMGDDERQLLRDLAKMAEQEIGALQMATMDELTLVANRRGFEAQAQQALTACQKLGVPATMLFFDLNDFKGINDQFGHAEGDRALTVFAGILSGLLRETDVVGRLGGDEFVALLTNASHLEAAEIMQRLHEAVVAWNLLEQRGYNIKFSVGQTEYDSGKHASVQALLADSDQAMYSHKQLSKKAVINH</sequence>
<dbReference type="PANTHER" id="PTHR43102">
    <property type="entry name" value="SLR1143 PROTEIN"/>
    <property type="match status" value="1"/>
</dbReference>
<dbReference type="InterPro" id="IPR029016">
    <property type="entry name" value="GAF-like_dom_sf"/>
</dbReference>
<dbReference type="SMART" id="SM00065">
    <property type="entry name" value="GAF"/>
    <property type="match status" value="1"/>
</dbReference>
<dbReference type="Pfam" id="PF01590">
    <property type="entry name" value="GAF"/>
    <property type="match status" value="1"/>
</dbReference>